<evidence type="ECO:0000313" key="1">
    <source>
        <dbReference type="EMBL" id="KAJ8636665.1"/>
    </source>
</evidence>
<organism evidence="1 2">
    <name type="scientific">Persea americana</name>
    <name type="common">Avocado</name>
    <dbReference type="NCBI Taxonomy" id="3435"/>
    <lineage>
        <taxon>Eukaryota</taxon>
        <taxon>Viridiplantae</taxon>
        <taxon>Streptophyta</taxon>
        <taxon>Embryophyta</taxon>
        <taxon>Tracheophyta</taxon>
        <taxon>Spermatophyta</taxon>
        <taxon>Magnoliopsida</taxon>
        <taxon>Magnoliidae</taxon>
        <taxon>Laurales</taxon>
        <taxon>Lauraceae</taxon>
        <taxon>Persea</taxon>
    </lineage>
</organism>
<sequence length="126" mass="13810">MEESIFIKETNAKEGKEKSPSRLQKQAPASLQVDRTTNALSFRQSPNSHTPIPLLSPLILSPTLLSEVETEDEVDEGSRQVPREDDKVVGLPPLGGWQHPAAPMSMEPSSLLKFFQSQCAVANSVQ</sequence>
<keyword evidence="2" id="KW-1185">Reference proteome</keyword>
<dbReference type="Proteomes" id="UP001234297">
    <property type="component" value="Chromosome 3"/>
</dbReference>
<proteinExistence type="predicted"/>
<name>A0ACC2LTI3_PERAE</name>
<dbReference type="EMBL" id="CM056811">
    <property type="protein sequence ID" value="KAJ8636665.1"/>
    <property type="molecule type" value="Genomic_DNA"/>
</dbReference>
<accession>A0ACC2LTI3</accession>
<comment type="caution">
    <text evidence="1">The sequence shown here is derived from an EMBL/GenBank/DDBJ whole genome shotgun (WGS) entry which is preliminary data.</text>
</comment>
<gene>
    <name evidence="1" type="ORF">MRB53_010932</name>
</gene>
<reference evidence="1 2" key="1">
    <citation type="journal article" date="2022" name="Hortic Res">
        <title>A haplotype resolved chromosomal level avocado genome allows analysis of novel avocado genes.</title>
        <authorList>
            <person name="Nath O."/>
            <person name="Fletcher S.J."/>
            <person name="Hayward A."/>
            <person name="Shaw L.M."/>
            <person name="Masouleh A.K."/>
            <person name="Furtado A."/>
            <person name="Henry R.J."/>
            <person name="Mitter N."/>
        </authorList>
    </citation>
    <scope>NUCLEOTIDE SEQUENCE [LARGE SCALE GENOMIC DNA]</scope>
    <source>
        <strain evidence="2">cv. Hass</strain>
    </source>
</reference>
<protein>
    <submittedName>
        <fullName evidence="1">Uncharacterized protein</fullName>
    </submittedName>
</protein>
<evidence type="ECO:0000313" key="2">
    <source>
        <dbReference type="Proteomes" id="UP001234297"/>
    </source>
</evidence>